<name>A0A9X2VXL6_9PSEU</name>
<evidence type="ECO:0000313" key="2">
    <source>
        <dbReference type="Proteomes" id="UP001141259"/>
    </source>
</evidence>
<comment type="caution">
    <text evidence="1">The sequence shown here is derived from an EMBL/GenBank/DDBJ whole genome shotgun (WGS) entry which is preliminary data.</text>
</comment>
<keyword evidence="2" id="KW-1185">Reference proteome</keyword>
<dbReference type="Proteomes" id="UP001141259">
    <property type="component" value="Unassembled WGS sequence"/>
</dbReference>
<accession>A0A9X2VXL6</accession>
<reference evidence="1" key="1">
    <citation type="submission" date="2022-08" db="EMBL/GenBank/DDBJ databases">
        <authorList>
            <person name="Tistechok S."/>
            <person name="Samborskyy M."/>
            <person name="Roman I."/>
        </authorList>
    </citation>
    <scope>NUCLEOTIDE SEQUENCE</scope>
    <source>
        <strain evidence="1">DSM 103496</strain>
    </source>
</reference>
<dbReference type="EMBL" id="JANYMP010000047">
    <property type="protein sequence ID" value="MCS7484481.1"/>
    <property type="molecule type" value="Genomic_DNA"/>
</dbReference>
<proteinExistence type="predicted"/>
<evidence type="ECO:0000313" key="1">
    <source>
        <dbReference type="EMBL" id="MCS7484481.1"/>
    </source>
</evidence>
<organism evidence="1 2">
    <name type="scientific">Umezawaea endophytica</name>
    <dbReference type="NCBI Taxonomy" id="1654476"/>
    <lineage>
        <taxon>Bacteria</taxon>
        <taxon>Bacillati</taxon>
        <taxon>Actinomycetota</taxon>
        <taxon>Actinomycetes</taxon>
        <taxon>Pseudonocardiales</taxon>
        <taxon>Pseudonocardiaceae</taxon>
        <taxon>Umezawaea</taxon>
    </lineage>
</organism>
<gene>
    <name evidence="1" type="ORF">NZH93_47290</name>
</gene>
<protein>
    <submittedName>
        <fullName evidence="1">Uncharacterized protein</fullName>
    </submittedName>
</protein>
<dbReference type="AlphaFoldDB" id="A0A9X2VXL6"/>
<dbReference type="RefSeq" id="WP_259629929.1">
    <property type="nucleotide sequence ID" value="NZ_JANYMP010000047.1"/>
</dbReference>
<sequence>MNTSSPDGYWAIATALTPPAVSQYLAAHDWELESKHPNVREIWRLVGERGPMGRIMLPLATDFVDFSQRFLDALHALGRIYDWDPSQLAERIMAARADLFFVRLDQAMTDGTIPFRQAEKTMDALFKMMKAAATTAADPAHPHRGRRPSSVTDFLDDDVRLGHTKTGSFVFTVVTRLGDPLPPLDDGSAAVSFPRRVMETLATGLETTRDLARRWDSGTADQAGHLGLSAGLVESLQDLTQPEALRSLDLSFDWASSEPRPSVGRTPIVVDRDVIAALPRVRERLVRQEEPPRTETLVGTVRALTREDPGGQDLETATIVLATYVRGRARSVHITLNGEDHEWAILAYHRKLPFTVTGDLVFERGAWRLTGVVTVDSSFLEHRGP</sequence>